<accession>A0A5A7P9Q8</accession>
<keyword evidence="1" id="KW-0378">Hydrolase</keyword>
<proteinExistence type="predicted"/>
<comment type="caution">
    <text evidence="1">The sequence shown here is derived from an EMBL/GenBank/DDBJ whole genome shotgun (WGS) entry which is preliminary data.</text>
</comment>
<evidence type="ECO:0000313" key="1">
    <source>
        <dbReference type="EMBL" id="GER29422.1"/>
    </source>
</evidence>
<protein>
    <submittedName>
        <fullName evidence="1">ATP-dependent RNA helicase DBP7</fullName>
    </submittedName>
</protein>
<organism evidence="1 2">
    <name type="scientific">Striga asiatica</name>
    <name type="common">Asiatic witchweed</name>
    <name type="synonym">Buchnera asiatica</name>
    <dbReference type="NCBI Taxonomy" id="4170"/>
    <lineage>
        <taxon>Eukaryota</taxon>
        <taxon>Viridiplantae</taxon>
        <taxon>Streptophyta</taxon>
        <taxon>Embryophyta</taxon>
        <taxon>Tracheophyta</taxon>
        <taxon>Spermatophyta</taxon>
        <taxon>Magnoliopsida</taxon>
        <taxon>eudicotyledons</taxon>
        <taxon>Gunneridae</taxon>
        <taxon>Pentapetalae</taxon>
        <taxon>asterids</taxon>
        <taxon>lamiids</taxon>
        <taxon>Lamiales</taxon>
        <taxon>Orobanchaceae</taxon>
        <taxon>Buchnereae</taxon>
        <taxon>Striga</taxon>
    </lineage>
</organism>
<keyword evidence="1" id="KW-0067">ATP-binding</keyword>
<reference evidence="2" key="1">
    <citation type="journal article" date="2019" name="Curr. Biol.">
        <title>Genome Sequence of Striga asiatica Provides Insight into the Evolution of Plant Parasitism.</title>
        <authorList>
            <person name="Yoshida S."/>
            <person name="Kim S."/>
            <person name="Wafula E.K."/>
            <person name="Tanskanen J."/>
            <person name="Kim Y.M."/>
            <person name="Honaas L."/>
            <person name="Yang Z."/>
            <person name="Spallek T."/>
            <person name="Conn C.E."/>
            <person name="Ichihashi Y."/>
            <person name="Cheong K."/>
            <person name="Cui S."/>
            <person name="Der J.P."/>
            <person name="Gundlach H."/>
            <person name="Jiao Y."/>
            <person name="Hori C."/>
            <person name="Ishida J.K."/>
            <person name="Kasahara H."/>
            <person name="Kiba T."/>
            <person name="Kim M.S."/>
            <person name="Koo N."/>
            <person name="Laohavisit A."/>
            <person name="Lee Y.H."/>
            <person name="Lumba S."/>
            <person name="McCourt P."/>
            <person name="Mortimer J.C."/>
            <person name="Mutuku J.M."/>
            <person name="Nomura T."/>
            <person name="Sasaki-Sekimoto Y."/>
            <person name="Seto Y."/>
            <person name="Wang Y."/>
            <person name="Wakatake T."/>
            <person name="Sakakibara H."/>
            <person name="Demura T."/>
            <person name="Yamaguchi S."/>
            <person name="Yoneyama K."/>
            <person name="Manabe R.I."/>
            <person name="Nelson D.C."/>
            <person name="Schulman A.H."/>
            <person name="Timko M.P."/>
            <person name="dePamphilis C.W."/>
            <person name="Choi D."/>
            <person name="Shirasu K."/>
        </authorList>
    </citation>
    <scope>NUCLEOTIDE SEQUENCE [LARGE SCALE GENOMIC DNA]</scope>
    <source>
        <strain evidence="2">cv. UVA1</strain>
    </source>
</reference>
<sequence>MNRNQFEDRINKSTLPSLLDAWPLQLSVCFGWMKPVKCSLSLCPLKFTIFFTEILLLCKCNLKKGAIKEKVHKIKWKKKRGDLSICDINRTLCSITRSQALPLNAYLMKNLMKSKPDNAGPTPPYPFNRAKTPVCIDSNQCSNLPFNKKRKLKLLS</sequence>
<dbReference type="AlphaFoldDB" id="A0A5A7P9Q8"/>
<dbReference type="GO" id="GO:0004386">
    <property type="term" value="F:helicase activity"/>
    <property type="evidence" value="ECO:0007669"/>
    <property type="project" value="UniProtKB-KW"/>
</dbReference>
<evidence type="ECO:0000313" key="2">
    <source>
        <dbReference type="Proteomes" id="UP000325081"/>
    </source>
</evidence>
<gene>
    <name evidence="1" type="ORF">STAS_05286</name>
</gene>
<dbReference type="EMBL" id="BKCP01003891">
    <property type="protein sequence ID" value="GER29422.1"/>
    <property type="molecule type" value="Genomic_DNA"/>
</dbReference>
<keyword evidence="1" id="KW-0547">Nucleotide-binding</keyword>
<keyword evidence="1" id="KW-0347">Helicase</keyword>
<name>A0A5A7P9Q8_STRAF</name>
<keyword evidence="2" id="KW-1185">Reference proteome</keyword>
<dbReference type="Proteomes" id="UP000325081">
    <property type="component" value="Unassembled WGS sequence"/>
</dbReference>